<feature type="binding site" evidence="7">
    <location>
        <begin position="10"/>
        <end position="15"/>
    </location>
    <ligand>
        <name>ATP</name>
        <dbReference type="ChEBI" id="CHEBI:30616"/>
    </ligand>
</feature>
<dbReference type="PRINTS" id="PR01100">
    <property type="entry name" value="SHIKIMTKNASE"/>
</dbReference>
<name>A0A0R1UNW8_9LACO</name>
<keyword evidence="1 7" id="KW-0028">Amino-acid biosynthesis</keyword>
<dbReference type="GO" id="GO:0008652">
    <property type="term" value="P:amino acid biosynthetic process"/>
    <property type="evidence" value="ECO:0007669"/>
    <property type="project" value="UniProtKB-KW"/>
</dbReference>
<dbReference type="AlphaFoldDB" id="A0A0R1UNW8"/>
<keyword evidence="4 7" id="KW-0418">Kinase</keyword>
<dbReference type="UniPathway" id="UPA00053">
    <property type="reaction ID" value="UER00088"/>
</dbReference>
<keyword evidence="6 7" id="KW-0057">Aromatic amino acid biosynthesis</keyword>
<keyword evidence="2 7" id="KW-0808">Transferase</keyword>
<feature type="binding site" evidence="7">
    <location>
        <position position="14"/>
    </location>
    <ligand>
        <name>Mg(2+)</name>
        <dbReference type="ChEBI" id="CHEBI:18420"/>
    </ligand>
</feature>
<organism evidence="8 9">
    <name type="scientific">Limosilactobacillus ingluviei DSM 15946</name>
    <dbReference type="NCBI Taxonomy" id="1423760"/>
    <lineage>
        <taxon>Bacteria</taxon>
        <taxon>Bacillati</taxon>
        <taxon>Bacillota</taxon>
        <taxon>Bacilli</taxon>
        <taxon>Lactobacillales</taxon>
        <taxon>Lactobacillaceae</taxon>
        <taxon>Limosilactobacillus</taxon>
    </lineage>
</organism>
<dbReference type="GO" id="GO:0004765">
    <property type="term" value="F:shikimate kinase activity"/>
    <property type="evidence" value="ECO:0007669"/>
    <property type="project" value="UniProtKB-UniRule"/>
</dbReference>
<comment type="function">
    <text evidence="7">Catalyzes the specific phosphorylation of the 3-hydroxyl group of shikimic acid using ATP as a cosubstrate.</text>
</comment>
<comment type="caution">
    <text evidence="7">Lacks conserved residue(s) required for the propagation of feature annotation.</text>
</comment>
<comment type="pathway">
    <text evidence="7">Metabolic intermediate biosynthesis; chorismate biosynthesis; chorismate from D-erythrose 4-phosphate and phosphoenolpyruvate: step 5/7.</text>
</comment>
<protein>
    <recommendedName>
        <fullName evidence="7">Shikimate kinase</fullName>
        <shortName evidence="7">SK</shortName>
        <ecNumber evidence="7">2.7.1.71</ecNumber>
    </recommendedName>
</protein>
<feature type="binding site" evidence="7">
    <location>
        <position position="56"/>
    </location>
    <ligand>
        <name>substrate</name>
    </ligand>
</feature>
<sequence length="170" mass="18253">MELILIGFMGSGKTTVSQLLGQKYHLPVLDLDAEIVAQTGQSIPEIFAAGGEAHFRAIEHQVLAQVIDQPGILATGGGTPLREDNRTLLKASHVPVVHLRATAAETKRRIGHDQNRPLAAKLDQTGLAKLKAARHAAYQACADFTIETNQLTPLEVAQAIEARLSLTVQP</sequence>
<feature type="binding site" evidence="7">
    <location>
        <position position="32"/>
    </location>
    <ligand>
        <name>substrate</name>
    </ligand>
</feature>
<keyword evidence="3 7" id="KW-0547">Nucleotide-binding</keyword>
<dbReference type="InterPro" id="IPR031322">
    <property type="entry name" value="Shikimate/glucono_kinase"/>
</dbReference>
<dbReference type="GO" id="GO:0009423">
    <property type="term" value="P:chorismate biosynthetic process"/>
    <property type="evidence" value="ECO:0007669"/>
    <property type="project" value="UniProtKB-UniRule"/>
</dbReference>
<dbReference type="InterPro" id="IPR027417">
    <property type="entry name" value="P-loop_NTPase"/>
</dbReference>
<dbReference type="Pfam" id="PF01202">
    <property type="entry name" value="SKI"/>
    <property type="match status" value="1"/>
</dbReference>
<dbReference type="PANTHER" id="PTHR21087">
    <property type="entry name" value="SHIKIMATE KINASE"/>
    <property type="match status" value="1"/>
</dbReference>
<evidence type="ECO:0000256" key="7">
    <source>
        <dbReference type="HAMAP-Rule" id="MF_00109"/>
    </source>
</evidence>
<comment type="subunit">
    <text evidence="7">Monomer.</text>
</comment>
<dbReference type="SUPFAM" id="SSF52540">
    <property type="entry name" value="P-loop containing nucleoside triphosphate hydrolases"/>
    <property type="match status" value="1"/>
</dbReference>
<keyword evidence="5 7" id="KW-0067">ATP-binding</keyword>
<proteinExistence type="inferred from homology"/>
<dbReference type="GO" id="GO:0000287">
    <property type="term" value="F:magnesium ion binding"/>
    <property type="evidence" value="ECO:0007669"/>
    <property type="project" value="UniProtKB-UniRule"/>
</dbReference>
<dbReference type="EC" id="2.7.1.71" evidence="7"/>
<keyword evidence="7" id="KW-0479">Metal-binding</keyword>
<accession>A0A0R1UNW8</accession>
<dbReference type="GO" id="GO:0005829">
    <property type="term" value="C:cytosol"/>
    <property type="evidence" value="ECO:0007669"/>
    <property type="project" value="TreeGrafter"/>
</dbReference>
<dbReference type="GO" id="GO:0009073">
    <property type="term" value="P:aromatic amino acid family biosynthetic process"/>
    <property type="evidence" value="ECO:0007669"/>
    <property type="project" value="UniProtKB-KW"/>
</dbReference>
<evidence type="ECO:0000256" key="3">
    <source>
        <dbReference type="ARBA" id="ARBA00022741"/>
    </source>
</evidence>
<dbReference type="PANTHER" id="PTHR21087:SF16">
    <property type="entry name" value="SHIKIMATE KINASE 1, CHLOROPLASTIC"/>
    <property type="match status" value="1"/>
</dbReference>
<evidence type="ECO:0000256" key="4">
    <source>
        <dbReference type="ARBA" id="ARBA00022777"/>
    </source>
</evidence>
<dbReference type="RefSeq" id="WP_056953266.1">
    <property type="nucleotide sequence ID" value="NZ_AZFK01000002.1"/>
</dbReference>
<dbReference type="EMBL" id="AZFK01000002">
    <property type="protein sequence ID" value="KRL92562.1"/>
    <property type="molecule type" value="Genomic_DNA"/>
</dbReference>
<keyword evidence="7" id="KW-0963">Cytoplasm</keyword>
<evidence type="ECO:0000313" key="9">
    <source>
        <dbReference type="Proteomes" id="UP000050816"/>
    </source>
</evidence>
<comment type="cofactor">
    <cofactor evidence="7">
        <name>Mg(2+)</name>
        <dbReference type="ChEBI" id="CHEBI:18420"/>
    </cofactor>
    <text evidence="7">Binds 1 Mg(2+) ion per subunit.</text>
</comment>
<evidence type="ECO:0000256" key="1">
    <source>
        <dbReference type="ARBA" id="ARBA00022605"/>
    </source>
</evidence>
<evidence type="ECO:0000256" key="2">
    <source>
        <dbReference type="ARBA" id="ARBA00022679"/>
    </source>
</evidence>
<feature type="binding site" evidence="7">
    <location>
        <position position="116"/>
    </location>
    <ligand>
        <name>ATP</name>
        <dbReference type="ChEBI" id="CHEBI:30616"/>
    </ligand>
</feature>
<comment type="similarity">
    <text evidence="7">Belongs to the shikimate kinase family.</text>
</comment>
<comment type="subcellular location">
    <subcellularLocation>
        <location evidence="7">Cytoplasm</location>
    </subcellularLocation>
</comment>
<evidence type="ECO:0000256" key="5">
    <source>
        <dbReference type="ARBA" id="ARBA00022840"/>
    </source>
</evidence>
<gene>
    <name evidence="7" type="primary">aroK</name>
    <name evidence="8" type="ORF">FC43_GL001662</name>
</gene>
<evidence type="ECO:0000313" key="8">
    <source>
        <dbReference type="EMBL" id="KRL92562.1"/>
    </source>
</evidence>
<comment type="catalytic activity">
    <reaction evidence="7">
        <text>shikimate + ATP = 3-phosphoshikimate + ADP + H(+)</text>
        <dbReference type="Rhea" id="RHEA:13121"/>
        <dbReference type="ChEBI" id="CHEBI:15378"/>
        <dbReference type="ChEBI" id="CHEBI:30616"/>
        <dbReference type="ChEBI" id="CHEBI:36208"/>
        <dbReference type="ChEBI" id="CHEBI:145989"/>
        <dbReference type="ChEBI" id="CHEBI:456216"/>
        <dbReference type="EC" id="2.7.1.71"/>
    </reaction>
</comment>
<reference evidence="8 9" key="1">
    <citation type="journal article" date="2015" name="Genome Announc.">
        <title>Expanding the biotechnology potential of lactobacilli through comparative genomics of 213 strains and associated genera.</title>
        <authorList>
            <person name="Sun Z."/>
            <person name="Harris H.M."/>
            <person name="McCann A."/>
            <person name="Guo C."/>
            <person name="Argimon S."/>
            <person name="Zhang W."/>
            <person name="Yang X."/>
            <person name="Jeffery I.B."/>
            <person name="Cooney J.C."/>
            <person name="Kagawa T.F."/>
            <person name="Liu W."/>
            <person name="Song Y."/>
            <person name="Salvetti E."/>
            <person name="Wrobel A."/>
            <person name="Rasinkangas P."/>
            <person name="Parkhill J."/>
            <person name="Rea M.C."/>
            <person name="O'Sullivan O."/>
            <person name="Ritari J."/>
            <person name="Douillard F.P."/>
            <person name="Paul Ross R."/>
            <person name="Yang R."/>
            <person name="Briner A.E."/>
            <person name="Felis G.E."/>
            <person name="de Vos W.M."/>
            <person name="Barrangou R."/>
            <person name="Klaenhammer T.R."/>
            <person name="Caufield P.W."/>
            <person name="Cui Y."/>
            <person name="Zhang H."/>
            <person name="O'Toole P.W."/>
        </authorList>
    </citation>
    <scope>NUCLEOTIDE SEQUENCE [LARGE SCALE GENOMIC DNA]</scope>
    <source>
        <strain evidence="8 9">DSM 15946</strain>
    </source>
</reference>
<dbReference type="GO" id="GO:0005524">
    <property type="term" value="F:ATP binding"/>
    <property type="evidence" value="ECO:0007669"/>
    <property type="project" value="UniProtKB-UniRule"/>
</dbReference>
<dbReference type="PATRIC" id="fig|1423760.3.peg.1737"/>
<keyword evidence="7" id="KW-0460">Magnesium</keyword>
<feature type="binding site" evidence="7">
    <location>
        <position position="134"/>
    </location>
    <ligand>
        <name>substrate</name>
    </ligand>
</feature>
<dbReference type="Gene3D" id="3.40.50.300">
    <property type="entry name" value="P-loop containing nucleotide triphosphate hydrolases"/>
    <property type="match status" value="1"/>
</dbReference>
<dbReference type="CDD" id="cd00464">
    <property type="entry name" value="SK"/>
    <property type="match status" value="1"/>
</dbReference>
<dbReference type="InterPro" id="IPR000623">
    <property type="entry name" value="Shikimate_kinase/TSH1"/>
</dbReference>
<dbReference type="HAMAP" id="MF_00109">
    <property type="entry name" value="Shikimate_kinase"/>
    <property type="match status" value="1"/>
</dbReference>
<evidence type="ECO:0000256" key="6">
    <source>
        <dbReference type="ARBA" id="ARBA00023141"/>
    </source>
</evidence>
<feature type="binding site" evidence="7">
    <location>
        <position position="77"/>
    </location>
    <ligand>
        <name>substrate</name>
    </ligand>
</feature>
<comment type="caution">
    <text evidence="8">The sequence shown here is derived from an EMBL/GenBank/DDBJ whole genome shotgun (WGS) entry which is preliminary data.</text>
</comment>
<dbReference type="Proteomes" id="UP000050816">
    <property type="component" value="Unassembled WGS sequence"/>
</dbReference>